<gene>
    <name evidence="1" type="ORF">Y1Q_0010357</name>
</gene>
<reference evidence="1 2" key="1">
    <citation type="journal article" date="2012" name="Genome Biol.">
        <title>Sequencing three crocodilian genomes to illuminate the evolution of archosaurs and amniotes.</title>
        <authorList>
            <person name="St John J.A."/>
            <person name="Braun E.L."/>
            <person name="Isberg S.R."/>
            <person name="Miles L.G."/>
            <person name="Chong A.Y."/>
            <person name="Gongora J."/>
            <person name="Dalzell P."/>
            <person name="Moran C."/>
            <person name="Bed'hom B."/>
            <person name="Abzhanov A."/>
            <person name="Burgess S.C."/>
            <person name="Cooksey A.M."/>
            <person name="Castoe T.A."/>
            <person name="Crawford N.G."/>
            <person name="Densmore L.D."/>
            <person name="Drew J.C."/>
            <person name="Edwards S.V."/>
            <person name="Faircloth B.C."/>
            <person name="Fujita M.K."/>
            <person name="Greenwold M.J."/>
            <person name="Hoffmann F.G."/>
            <person name="Howard J.M."/>
            <person name="Iguchi T."/>
            <person name="Janes D.E."/>
            <person name="Khan S.Y."/>
            <person name="Kohno S."/>
            <person name="de Koning A.J."/>
            <person name="Lance S.L."/>
            <person name="McCarthy F.M."/>
            <person name="McCormack J.E."/>
            <person name="Merchant M.E."/>
            <person name="Peterson D.G."/>
            <person name="Pollock D.D."/>
            <person name="Pourmand N."/>
            <person name="Raney B.J."/>
            <person name="Roessler K.A."/>
            <person name="Sanford J.R."/>
            <person name="Sawyer R.H."/>
            <person name="Schmidt C.J."/>
            <person name="Triplett E.W."/>
            <person name="Tuberville T.D."/>
            <person name="Venegas-Anaya M."/>
            <person name="Howard J.T."/>
            <person name="Jarvis E.D."/>
            <person name="Guillette L.J.Jr."/>
            <person name="Glenn T.C."/>
            <person name="Green R.E."/>
            <person name="Ray D.A."/>
        </authorList>
    </citation>
    <scope>NUCLEOTIDE SEQUENCE [LARGE SCALE GENOMIC DNA]</scope>
    <source>
        <strain evidence="1">KSC_2009_1</strain>
    </source>
</reference>
<protein>
    <submittedName>
        <fullName evidence="1">Uncharacterized protein</fullName>
    </submittedName>
</protein>
<evidence type="ECO:0000313" key="2">
    <source>
        <dbReference type="Proteomes" id="UP000050525"/>
    </source>
</evidence>
<dbReference type="AlphaFoldDB" id="A0A151NN73"/>
<accession>A0A151NN73</accession>
<organism evidence="1 2">
    <name type="scientific">Alligator mississippiensis</name>
    <name type="common">American alligator</name>
    <dbReference type="NCBI Taxonomy" id="8496"/>
    <lineage>
        <taxon>Eukaryota</taxon>
        <taxon>Metazoa</taxon>
        <taxon>Chordata</taxon>
        <taxon>Craniata</taxon>
        <taxon>Vertebrata</taxon>
        <taxon>Euteleostomi</taxon>
        <taxon>Archelosauria</taxon>
        <taxon>Archosauria</taxon>
        <taxon>Crocodylia</taxon>
        <taxon>Alligatoridae</taxon>
        <taxon>Alligatorinae</taxon>
        <taxon>Alligator</taxon>
    </lineage>
</organism>
<dbReference type="Proteomes" id="UP000050525">
    <property type="component" value="Unassembled WGS sequence"/>
</dbReference>
<keyword evidence="2" id="KW-1185">Reference proteome</keyword>
<sequence>MGAGLRREFNSRKGAKQQYKVSLKFAVVKELRYSPLAKEKRPNKLLKLKREQYGRHSCLMVHSGPWVTLSLTFKWGWASDVVLIQIQVQASSEIKGKEVTPH</sequence>
<comment type="caution">
    <text evidence="1">The sequence shown here is derived from an EMBL/GenBank/DDBJ whole genome shotgun (WGS) entry which is preliminary data.</text>
</comment>
<dbReference type="EMBL" id="AKHW03002566">
    <property type="protein sequence ID" value="KYO37925.1"/>
    <property type="molecule type" value="Genomic_DNA"/>
</dbReference>
<name>A0A151NN73_ALLMI</name>
<evidence type="ECO:0000313" key="1">
    <source>
        <dbReference type="EMBL" id="KYO37925.1"/>
    </source>
</evidence>
<proteinExistence type="predicted"/>